<dbReference type="InterPro" id="IPR051682">
    <property type="entry name" value="Mito_Persulfide_Diox"/>
</dbReference>
<proteinExistence type="predicted"/>
<protein>
    <submittedName>
        <fullName evidence="1">Uncharacterized protein</fullName>
    </submittedName>
</protein>
<sequence length="190" mass="20124">MASNAPFALAAAAGGAPLLLRQLFDAETSTFIYLLADVASRQGVLIDSVYEQHPRDLSLIRELGIQAGRQPRHPVHADHVTGSWRLHRATGCAIALAAVAGAENVTLPLRHGDRVSFGGRLLEVRATPGHTDGCLSVVLDDPQRGLHRRCPAGAGLRPLRLSAGGCRHPLPLDHRAAPFPARPLPALPGP</sequence>
<dbReference type="Proteomes" id="UP001304461">
    <property type="component" value="Unassembled WGS sequence"/>
</dbReference>
<dbReference type="Gene3D" id="3.60.15.10">
    <property type="entry name" value="Ribonuclease Z/Hydroxyacylglutathione hydrolase-like"/>
    <property type="match status" value="1"/>
</dbReference>
<name>A0ABU5RY18_9CYAN</name>
<dbReference type="EMBL" id="JAYGHX010000014">
    <property type="protein sequence ID" value="MEA5392662.1"/>
    <property type="molecule type" value="Genomic_DNA"/>
</dbReference>
<dbReference type="SUPFAM" id="SSF56281">
    <property type="entry name" value="Metallo-hydrolase/oxidoreductase"/>
    <property type="match status" value="1"/>
</dbReference>
<dbReference type="RefSeq" id="WP_323306595.1">
    <property type="nucleotide sequence ID" value="NZ_JAYGHX010000014.1"/>
</dbReference>
<gene>
    <name evidence="1" type="ORF">VB738_15465</name>
</gene>
<keyword evidence="2" id="KW-1185">Reference proteome</keyword>
<reference evidence="1 2" key="1">
    <citation type="submission" date="2023-12" db="EMBL/GenBank/DDBJ databases">
        <title>Baltic Sea Cyanobacteria.</title>
        <authorList>
            <person name="Delbaje E."/>
            <person name="Fewer D.P."/>
            <person name="Shishido T.K."/>
        </authorList>
    </citation>
    <scope>NUCLEOTIDE SEQUENCE [LARGE SCALE GENOMIC DNA]</scope>
    <source>
        <strain evidence="1 2">UHCC 0139</strain>
    </source>
</reference>
<evidence type="ECO:0000313" key="1">
    <source>
        <dbReference type="EMBL" id="MEA5392662.1"/>
    </source>
</evidence>
<evidence type="ECO:0000313" key="2">
    <source>
        <dbReference type="Proteomes" id="UP001304461"/>
    </source>
</evidence>
<dbReference type="PANTHER" id="PTHR43084:SF1">
    <property type="entry name" value="PERSULFIDE DIOXYGENASE ETHE1, MITOCHONDRIAL"/>
    <property type="match status" value="1"/>
</dbReference>
<dbReference type="InterPro" id="IPR036866">
    <property type="entry name" value="RibonucZ/Hydroxyglut_hydro"/>
</dbReference>
<organism evidence="1 2">
    <name type="scientific">Cyanobium gracile UHCC 0139</name>
    <dbReference type="NCBI Taxonomy" id="3110308"/>
    <lineage>
        <taxon>Bacteria</taxon>
        <taxon>Bacillati</taxon>
        <taxon>Cyanobacteriota</taxon>
        <taxon>Cyanophyceae</taxon>
        <taxon>Synechococcales</taxon>
        <taxon>Prochlorococcaceae</taxon>
        <taxon>Cyanobium</taxon>
    </lineage>
</organism>
<comment type="caution">
    <text evidence="1">The sequence shown here is derived from an EMBL/GenBank/DDBJ whole genome shotgun (WGS) entry which is preliminary data.</text>
</comment>
<accession>A0ABU5RY18</accession>
<dbReference type="PANTHER" id="PTHR43084">
    <property type="entry name" value="PERSULFIDE DIOXYGENASE ETHE1"/>
    <property type="match status" value="1"/>
</dbReference>